<sequence>MISEIYVWPSMKADVTLWARTCLQCQQAKVSRHTRSKLSDFVPPSARFEHVHIDLVGPLPPSEGFRYCLTCVDRFSKWPEAFPLVDISANTIATAFYSGWISRFGPPLRLTTDQGTQFESALFQALTKFLGTARQSTTSYHPAANGQVERFHRQLKAAIMAHGKVQWSSALPTILLGFRATWKEDLEATTADMVYGAPIRLPGEFLSPTTDSPDPSTFVGKLKEVMKRLLPPKTQHHGQHSVFVSKDLSSCSHVFLRTDALRKGLQPPYEGPFQVLDRNEKIFKISKNGKELTVNIDRVKPAYVLRNCDPTRLLASEPPTPQENLQEDRTARTSRPETITRSGRRIRFNPSKLVLQTHSKLALQGGVALVVTANLWQTRFASEGGDSALLVCHSFASSLTRQICHDKIISSKNQTCCKRTCYLGNASNKVSQAGVALEFV</sequence>
<dbReference type="FunFam" id="3.30.420.10:FF:000032">
    <property type="entry name" value="Retrovirus-related Pol polyprotein from transposon 297-like Protein"/>
    <property type="match status" value="1"/>
</dbReference>
<dbReference type="InterPro" id="IPR036397">
    <property type="entry name" value="RNaseH_sf"/>
</dbReference>
<dbReference type="PANTHER" id="PTHR38681:SF1">
    <property type="entry name" value="RETROVIRUS-RELATED POL POLYPROTEIN FROM TRANSPOSON 412-LIKE PROTEIN"/>
    <property type="match status" value="1"/>
</dbReference>
<dbReference type="GO" id="GO:0003676">
    <property type="term" value="F:nucleic acid binding"/>
    <property type="evidence" value="ECO:0007669"/>
    <property type="project" value="InterPro"/>
</dbReference>
<keyword evidence="4" id="KW-1185">Reference proteome</keyword>
<dbReference type="Gene3D" id="3.30.420.10">
    <property type="entry name" value="Ribonuclease H-like superfamily/Ribonuclease H"/>
    <property type="match status" value="1"/>
</dbReference>
<dbReference type="PANTHER" id="PTHR38681">
    <property type="entry name" value="RETROVIRUS-RELATED POL POLYPROTEIN FROM TRANSPOSON 412-LIKE PROTEIN-RELATED"/>
    <property type="match status" value="1"/>
</dbReference>
<gene>
    <name evidence="3" type="primary">POL_822</name>
    <name evidence="3" type="ORF">AVEN_42278_1</name>
</gene>
<organism evidence="3 4">
    <name type="scientific">Araneus ventricosus</name>
    <name type="common">Orbweaver spider</name>
    <name type="synonym">Epeira ventricosa</name>
    <dbReference type="NCBI Taxonomy" id="182803"/>
    <lineage>
        <taxon>Eukaryota</taxon>
        <taxon>Metazoa</taxon>
        <taxon>Ecdysozoa</taxon>
        <taxon>Arthropoda</taxon>
        <taxon>Chelicerata</taxon>
        <taxon>Arachnida</taxon>
        <taxon>Araneae</taxon>
        <taxon>Araneomorphae</taxon>
        <taxon>Entelegynae</taxon>
        <taxon>Araneoidea</taxon>
        <taxon>Araneidae</taxon>
        <taxon>Araneus</taxon>
    </lineage>
</organism>
<feature type="region of interest" description="Disordered" evidence="1">
    <location>
        <begin position="313"/>
        <end position="338"/>
    </location>
</feature>
<evidence type="ECO:0000259" key="2">
    <source>
        <dbReference type="PROSITE" id="PS50994"/>
    </source>
</evidence>
<feature type="compositionally biased region" description="Basic and acidic residues" evidence="1">
    <location>
        <begin position="326"/>
        <end position="335"/>
    </location>
</feature>
<accession>A0A4Y2WND2</accession>
<feature type="domain" description="Integrase catalytic" evidence="2">
    <location>
        <begin position="39"/>
        <end position="210"/>
    </location>
</feature>
<dbReference type="InterPro" id="IPR041588">
    <property type="entry name" value="Integrase_H2C2"/>
</dbReference>
<comment type="caution">
    <text evidence="3">The sequence shown here is derived from an EMBL/GenBank/DDBJ whole genome shotgun (WGS) entry which is preliminary data.</text>
</comment>
<dbReference type="Proteomes" id="UP000499080">
    <property type="component" value="Unassembled WGS sequence"/>
</dbReference>
<name>A0A4Y2WND2_ARAVE</name>
<dbReference type="AlphaFoldDB" id="A0A4Y2WND2"/>
<evidence type="ECO:0000313" key="4">
    <source>
        <dbReference type="Proteomes" id="UP000499080"/>
    </source>
</evidence>
<dbReference type="Pfam" id="PF17921">
    <property type="entry name" value="Integrase_H2C2"/>
    <property type="match status" value="1"/>
</dbReference>
<dbReference type="OrthoDB" id="422540at2759"/>
<dbReference type="InterPro" id="IPR001584">
    <property type="entry name" value="Integrase_cat-core"/>
</dbReference>
<dbReference type="Pfam" id="PF00665">
    <property type="entry name" value="rve"/>
    <property type="match status" value="1"/>
</dbReference>
<evidence type="ECO:0000256" key="1">
    <source>
        <dbReference type="SAM" id="MobiDB-lite"/>
    </source>
</evidence>
<proteinExistence type="predicted"/>
<dbReference type="SUPFAM" id="SSF53098">
    <property type="entry name" value="Ribonuclease H-like"/>
    <property type="match status" value="1"/>
</dbReference>
<dbReference type="PROSITE" id="PS50994">
    <property type="entry name" value="INTEGRASE"/>
    <property type="match status" value="1"/>
</dbReference>
<dbReference type="GO" id="GO:0015074">
    <property type="term" value="P:DNA integration"/>
    <property type="evidence" value="ECO:0007669"/>
    <property type="project" value="InterPro"/>
</dbReference>
<reference evidence="3 4" key="1">
    <citation type="journal article" date="2019" name="Sci. Rep.">
        <title>Orb-weaving spider Araneus ventricosus genome elucidates the spidroin gene catalogue.</title>
        <authorList>
            <person name="Kono N."/>
            <person name="Nakamura H."/>
            <person name="Ohtoshi R."/>
            <person name="Moran D.A.P."/>
            <person name="Shinohara A."/>
            <person name="Yoshida Y."/>
            <person name="Fujiwara M."/>
            <person name="Mori M."/>
            <person name="Tomita M."/>
            <person name="Arakawa K."/>
        </authorList>
    </citation>
    <scope>NUCLEOTIDE SEQUENCE [LARGE SCALE GENOMIC DNA]</scope>
</reference>
<dbReference type="EMBL" id="BGPR01062315">
    <property type="protein sequence ID" value="GBO37772.1"/>
    <property type="molecule type" value="Genomic_DNA"/>
</dbReference>
<evidence type="ECO:0000313" key="3">
    <source>
        <dbReference type="EMBL" id="GBO37772.1"/>
    </source>
</evidence>
<dbReference type="InterPro" id="IPR012337">
    <property type="entry name" value="RNaseH-like_sf"/>
</dbReference>
<protein>
    <submittedName>
        <fullName evidence="3">Retrovirus-related Pol polyprotein from transposon 412</fullName>
    </submittedName>
</protein>